<reference evidence="6" key="1">
    <citation type="submission" date="2019-11" db="EMBL/GenBank/DDBJ databases">
        <authorList>
            <person name="Feng L."/>
        </authorList>
    </citation>
    <scope>NUCLEOTIDE SEQUENCE</scope>
    <source>
        <strain evidence="6">VrattiLFYP33</strain>
    </source>
</reference>
<feature type="coiled-coil region" evidence="4">
    <location>
        <begin position="375"/>
        <end position="409"/>
    </location>
</feature>
<dbReference type="AlphaFoldDB" id="A0A6N3C6G4"/>
<comment type="similarity">
    <text evidence="1">Belongs to the SMC family. SbcC subfamily.</text>
</comment>
<evidence type="ECO:0000256" key="2">
    <source>
        <dbReference type="ARBA" id="ARBA00011322"/>
    </source>
</evidence>
<accession>A0A6N3C6G4</accession>
<evidence type="ECO:0000256" key="4">
    <source>
        <dbReference type="SAM" id="Coils"/>
    </source>
</evidence>
<keyword evidence="4" id="KW-0175">Coiled coil</keyword>
<feature type="coiled-coil region" evidence="4">
    <location>
        <begin position="610"/>
        <end position="651"/>
    </location>
</feature>
<protein>
    <recommendedName>
        <fullName evidence="3">Nuclease SbcCD subunit C</fullName>
    </recommendedName>
</protein>
<dbReference type="EMBL" id="CACRUX010000048">
    <property type="protein sequence ID" value="VYU09427.1"/>
    <property type="molecule type" value="Genomic_DNA"/>
</dbReference>
<dbReference type="GO" id="GO:0016887">
    <property type="term" value="F:ATP hydrolysis activity"/>
    <property type="evidence" value="ECO:0007669"/>
    <property type="project" value="InterPro"/>
</dbReference>
<proteinExistence type="inferred from homology"/>
<evidence type="ECO:0000313" key="6">
    <source>
        <dbReference type="EMBL" id="VYU09427.1"/>
    </source>
</evidence>
<dbReference type="PANTHER" id="PTHR32114">
    <property type="entry name" value="ABC TRANSPORTER ABCH.3"/>
    <property type="match status" value="1"/>
</dbReference>
<evidence type="ECO:0000256" key="1">
    <source>
        <dbReference type="ARBA" id="ARBA00006930"/>
    </source>
</evidence>
<comment type="subunit">
    <text evidence="2">Heterodimer of SbcC and SbcD.</text>
</comment>
<dbReference type="SUPFAM" id="SSF52540">
    <property type="entry name" value="P-loop containing nucleoside triphosphate hydrolases"/>
    <property type="match status" value="1"/>
</dbReference>
<gene>
    <name evidence="6" type="primary">sbcC</name>
    <name evidence="6" type="ORF">VRLFYP33_01233</name>
</gene>
<dbReference type="InterPro" id="IPR038729">
    <property type="entry name" value="Rad50/SbcC_AAA"/>
</dbReference>
<name>A0A6N3C6G4_9FIRM</name>
<dbReference type="GO" id="GO:0006302">
    <property type="term" value="P:double-strand break repair"/>
    <property type="evidence" value="ECO:0007669"/>
    <property type="project" value="InterPro"/>
</dbReference>
<dbReference type="InterPro" id="IPR027417">
    <property type="entry name" value="P-loop_NTPase"/>
</dbReference>
<dbReference type="Gene3D" id="3.40.50.300">
    <property type="entry name" value="P-loop containing nucleotide triphosphate hydrolases"/>
    <property type="match status" value="2"/>
</dbReference>
<dbReference type="Pfam" id="PF13476">
    <property type="entry name" value="AAA_23"/>
    <property type="match status" value="1"/>
</dbReference>
<sequence>MRPLTLTMTAFGPYADTVHLDFADLKEESLFLITGPTGAGKTSILDAMVYALFGESSGGLRSGTSMRSDYASPETLTKVTFTFSVGDGQYKIERCPKQKVKKRRGEGFREQAAVASLAVLEDGEWQEFSSRANDIKEKVHEILGFRAEQFLQVVLLPQGEFRKLLVAPTSERETLMHSLFRTEIYARLQDMLKEEHDKVYASAREVVDRQRYLLSTEGVKTETDLREKLSSAEAEQTKAAGILAEAQANQVKILADYELGEKRQTLGATINEKQAELADLMKQAESVNGSRQIIERLEQVTPIFQKETERAKLEAKKQQLTDDLIAARTDKEALLKTGETLTATKASLAERKPMSETYRLDIHKAGEIKAHFDAITLLQTELKQLGEDVENAEKAVKAANELLKTKLEEADTTGKSVEELRKALGNQSQLMKEREAVLTAVQLGEKATQLIEERAAAKVQAANTRHAYEEAKQQEELAFMERAHQENLCRQFAAAGLAVALKTHEACPVCGSTDHPHKAVLPDEYSEEAMMNAEKAYSKALQETSARAERQSAAAEQWTRADEAVKESERAIAAWLAEHSDIDIKSTVACEFLAEADSVKTILNQRSQALAVKEKKVTQLNDTLAVLNNTIETIRIELKEKETSYQDARTKLVGKQEGLALHQEAVKAIDKVSWAKELQAKETWLATFEKEQLQFEEAERDYLQAKSSNETTIINLEKQQRETMHEVTVKDQEIEAELRRSKLSDADLLELRPMVARKTEFVTTVKNYDAAVDRVQTLLTAASNDLASLAEPSMVVTKEMKDEASVIYENAVRNETKAAETVRHLEEVLAEYSKLVADNAAITERFTFINNLYELANGGNAGQKGVTFERYVLGAILEEVVVAANVRLRQMSRGRYELRRAQADSVSRGHRGLDLSVLDTYTGYERPANTLSGGETFLASLSLAMGLADIIQAYAGGIHLDTIFIDEGFGTLDPDTLDIAMETLVELQKSGRLVGIISHVPELKGRIPAHLVVEATNKGSTAHFLVP</sequence>
<feature type="coiled-coil region" evidence="4">
    <location>
        <begin position="263"/>
        <end position="330"/>
    </location>
</feature>
<organism evidence="6">
    <name type="scientific">Veillonella ratti</name>
    <dbReference type="NCBI Taxonomy" id="103892"/>
    <lineage>
        <taxon>Bacteria</taxon>
        <taxon>Bacillati</taxon>
        <taxon>Bacillota</taxon>
        <taxon>Negativicutes</taxon>
        <taxon>Veillonellales</taxon>
        <taxon>Veillonellaceae</taxon>
        <taxon>Veillonella</taxon>
    </lineage>
</organism>
<dbReference type="PANTHER" id="PTHR32114:SF2">
    <property type="entry name" value="ABC TRANSPORTER ABCH.3"/>
    <property type="match status" value="1"/>
</dbReference>
<feature type="domain" description="Rad50/SbcC-type AAA" evidence="5">
    <location>
        <begin position="6"/>
        <end position="237"/>
    </location>
</feature>
<evidence type="ECO:0000256" key="3">
    <source>
        <dbReference type="ARBA" id="ARBA00013368"/>
    </source>
</evidence>
<evidence type="ECO:0000259" key="5">
    <source>
        <dbReference type="Pfam" id="PF13476"/>
    </source>
</evidence>
<dbReference type="Pfam" id="PF13558">
    <property type="entry name" value="SbcC_Walker_B"/>
    <property type="match status" value="1"/>
</dbReference>
<dbReference type="RefSeq" id="WP_156704813.1">
    <property type="nucleotide sequence ID" value="NZ_CACRUX010000048.1"/>
</dbReference>